<sequence>MEIYNRRKFAFGVVFLFLGLSSLILGFLKGFDVKQVIQTILALLIGASEIYRSVNREAAKHENIEAKDERNHLIKLTSKSRAFDLTQVIIIVLMFLFLIMGKQSGEQVFVAIGVTFAFAYSVSMLSEIFSGIYYERHM</sequence>
<feature type="transmembrane region" description="Helical" evidence="1">
    <location>
        <begin position="9"/>
        <end position="27"/>
    </location>
</feature>
<dbReference type="Proteomes" id="UP000005104">
    <property type="component" value="Chromosome"/>
</dbReference>
<protein>
    <recommendedName>
        <fullName evidence="4">DUF2178 domain-containing protein</fullName>
    </recommendedName>
</protein>
<keyword evidence="1" id="KW-0472">Membrane</keyword>
<proteinExistence type="predicted"/>
<dbReference type="RefSeq" id="WP_007783963.1">
    <property type="nucleotide sequence ID" value="NZ_CM001441.1"/>
</dbReference>
<dbReference type="OrthoDB" id="2087510at2"/>
<feature type="transmembrane region" description="Helical" evidence="1">
    <location>
        <begin position="82"/>
        <end position="101"/>
    </location>
</feature>
<name>H5XVB3_9FIRM</name>
<dbReference type="EMBL" id="CM001441">
    <property type="protein sequence ID" value="EHQ89849.1"/>
    <property type="molecule type" value="Genomic_DNA"/>
</dbReference>
<dbReference type="AlphaFoldDB" id="H5XVB3"/>
<dbReference type="STRING" id="768710.DesyoDRAFT_2800"/>
<organism evidence="2 3">
    <name type="scientific">Desulfosporosinus youngiae DSM 17734</name>
    <dbReference type="NCBI Taxonomy" id="768710"/>
    <lineage>
        <taxon>Bacteria</taxon>
        <taxon>Bacillati</taxon>
        <taxon>Bacillota</taxon>
        <taxon>Clostridia</taxon>
        <taxon>Eubacteriales</taxon>
        <taxon>Desulfitobacteriaceae</taxon>
        <taxon>Desulfosporosinus</taxon>
    </lineage>
</organism>
<evidence type="ECO:0000313" key="2">
    <source>
        <dbReference type="EMBL" id="EHQ89849.1"/>
    </source>
</evidence>
<gene>
    <name evidence="2" type="ORF">DesyoDRAFT_2800</name>
</gene>
<evidence type="ECO:0000256" key="1">
    <source>
        <dbReference type="SAM" id="Phobius"/>
    </source>
</evidence>
<evidence type="ECO:0000313" key="3">
    <source>
        <dbReference type="Proteomes" id="UP000005104"/>
    </source>
</evidence>
<keyword evidence="3" id="KW-1185">Reference proteome</keyword>
<evidence type="ECO:0008006" key="4">
    <source>
        <dbReference type="Google" id="ProtNLM"/>
    </source>
</evidence>
<keyword evidence="1" id="KW-1133">Transmembrane helix</keyword>
<reference evidence="2 3" key="1">
    <citation type="submission" date="2011-11" db="EMBL/GenBank/DDBJ databases">
        <title>The Noncontiguous Finished genome of Desulfosporosinus youngiae DSM 17734.</title>
        <authorList>
            <consortium name="US DOE Joint Genome Institute (JGI-PGF)"/>
            <person name="Lucas S."/>
            <person name="Han J."/>
            <person name="Lapidus A."/>
            <person name="Cheng J.-F."/>
            <person name="Goodwin L."/>
            <person name="Pitluck S."/>
            <person name="Peters L."/>
            <person name="Ovchinnikova G."/>
            <person name="Lu M."/>
            <person name="Land M.L."/>
            <person name="Hauser L."/>
            <person name="Pester M."/>
            <person name="Spring S."/>
            <person name="Ollivier B."/>
            <person name="Rattei T."/>
            <person name="Klenk H.-P."/>
            <person name="Wagner M."/>
            <person name="Loy A."/>
            <person name="Woyke T.J."/>
        </authorList>
    </citation>
    <scope>NUCLEOTIDE SEQUENCE [LARGE SCALE GENOMIC DNA]</scope>
    <source>
        <strain evidence="2 3">DSM 17734</strain>
    </source>
</reference>
<dbReference type="HOGENOM" id="CLU_144681_0_0_9"/>
<dbReference type="eggNOG" id="ENOG5033ICX">
    <property type="taxonomic scope" value="Bacteria"/>
</dbReference>
<accession>H5XVB3</accession>
<dbReference type="Pfam" id="PF09946">
    <property type="entry name" value="DUF2178"/>
    <property type="match status" value="1"/>
</dbReference>
<feature type="transmembrane region" description="Helical" evidence="1">
    <location>
        <begin position="107"/>
        <end position="134"/>
    </location>
</feature>
<keyword evidence="1" id="KW-0812">Transmembrane</keyword>
<dbReference type="InterPro" id="IPR019235">
    <property type="entry name" value="DUF2178_TM"/>
</dbReference>